<proteinExistence type="predicted"/>
<dbReference type="GO" id="GO:0004518">
    <property type="term" value="F:nuclease activity"/>
    <property type="evidence" value="ECO:0007669"/>
    <property type="project" value="UniProtKB-KW"/>
</dbReference>
<dbReference type="AlphaFoldDB" id="A0A1T5LIR9"/>
<dbReference type="Pfam" id="PF01850">
    <property type="entry name" value="PIN"/>
    <property type="match status" value="1"/>
</dbReference>
<dbReference type="Gene3D" id="3.40.50.1010">
    <property type="entry name" value="5'-nuclease"/>
    <property type="match status" value="1"/>
</dbReference>
<organism evidence="6 7">
    <name type="scientific">Krasilnikoviella flava</name>
    <dbReference type="NCBI Taxonomy" id="526729"/>
    <lineage>
        <taxon>Bacteria</taxon>
        <taxon>Bacillati</taxon>
        <taxon>Actinomycetota</taxon>
        <taxon>Actinomycetes</taxon>
        <taxon>Micrococcales</taxon>
        <taxon>Promicromonosporaceae</taxon>
        <taxon>Krasilnikoviella</taxon>
    </lineage>
</organism>
<dbReference type="InterPro" id="IPR041705">
    <property type="entry name" value="PIN_Sll0205"/>
</dbReference>
<evidence type="ECO:0000256" key="4">
    <source>
        <dbReference type="ARBA" id="ARBA00022842"/>
    </source>
</evidence>
<evidence type="ECO:0000313" key="6">
    <source>
        <dbReference type="EMBL" id="SKC75887.1"/>
    </source>
</evidence>
<evidence type="ECO:0000259" key="5">
    <source>
        <dbReference type="Pfam" id="PF01850"/>
    </source>
</evidence>
<protein>
    <submittedName>
        <fullName evidence="6">PIN domain nuclease, a component of toxin-antitoxin system (PIN domain)</fullName>
    </submittedName>
</protein>
<dbReference type="PANTHER" id="PTHR36173:SF2">
    <property type="entry name" value="RIBONUCLEASE VAPC16"/>
    <property type="match status" value="1"/>
</dbReference>
<dbReference type="PANTHER" id="PTHR36173">
    <property type="entry name" value="RIBONUCLEASE VAPC16-RELATED"/>
    <property type="match status" value="1"/>
</dbReference>
<dbReference type="Proteomes" id="UP000189777">
    <property type="component" value="Unassembled WGS sequence"/>
</dbReference>
<keyword evidence="3" id="KW-0378">Hydrolase</keyword>
<dbReference type="InterPro" id="IPR029060">
    <property type="entry name" value="PIN-like_dom_sf"/>
</dbReference>
<feature type="domain" description="PIN" evidence="5">
    <location>
        <begin position="3"/>
        <end position="119"/>
    </location>
</feature>
<dbReference type="InterPro" id="IPR052919">
    <property type="entry name" value="TA_system_RNase"/>
</dbReference>
<dbReference type="SUPFAM" id="SSF88723">
    <property type="entry name" value="PIN domain-like"/>
    <property type="match status" value="1"/>
</dbReference>
<dbReference type="EMBL" id="FUZQ01000006">
    <property type="protein sequence ID" value="SKC75887.1"/>
    <property type="molecule type" value="Genomic_DNA"/>
</dbReference>
<dbReference type="GO" id="GO:0046872">
    <property type="term" value="F:metal ion binding"/>
    <property type="evidence" value="ECO:0007669"/>
    <property type="project" value="UniProtKB-KW"/>
</dbReference>
<sequence length="132" mass="14516">MRYLLDTNVLVWTLGFPERLPDDVAEILADPEPEIWFSAVNIWEIGVKSALGRPEFDLDPHVARATTLALGFVELAVDGAHAVAANRLPAVHRDPFDRMLIAQAIMTGSTLLTSDATIATYQGPIRHVARRS</sequence>
<evidence type="ECO:0000256" key="2">
    <source>
        <dbReference type="ARBA" id="ARBA00022723"/>
    </source>
</evidence>
<dbReference type="RefSeq" id="WP_079575837.1">
    <property type="nucleotide sequence ID" value="NZ_FUZQ01000006.1"/>
</dbReference>
<evidence type="ECO:0000256" key="3">
    <source>
        <dbReference type="ARBA" id="ARBA00022801"/>
    </source>
</evidence>
<dbReference type="STRING" id="526729.SAMN04324258_3504"/>
<dbReference type="CDD" id="cd09872">
    <property type="entry name" value="PIN_Sll0205-like"/>
    <property type="match status" value="1"/>
</dbReference>
<keyword evidence="4" id="KW-0460">Magnesium</keyword>
<keyword evidence="2" id="KW-0479">Metal-binding</keyword>
<gene>
    <name evidence="6" type="ORF">SAMN04324258_3504</name>
</gene>
<dbReference type="GO" id="GO:0016787">
    <property type="term" value="F:hydrolase activity"/>
    <property type="evidence" value="ECO:0007669"/>
    <property type="project" value="UniProtKB-KW"/>
</dbReference>
<accession>A0A1T5LIR9</accession>
<evidence type="ECO:0000256" key="1">
    <source>
        <dbReference type="ARBA" id="ARBA00022722"/>
    </source>
</evidence>
<keyword evidence="1" id="KW-0540">Nuclease</keyword>
<evidence type="ECO:0000313" key="7">
    <source>
        <dbReference type="Proteomes" id="UP000189777"/>
    </source>
</evidence>
<dbReference type="OrthoDB" id="9798990at2"/>
<name>A0A1T5LIR9_9MICO</name>
<dbReference type="InterPro" id="IPR002716">
    <property type="entry name" value="PIN_dom"/>
</dbReference>
<keyword evidence="7" id="KW-1185">Reference proteome</keyword>
<reference evidence="6 7" key="1">
    <citation type="submission" date="2017-02" db="EMBL/GenBank/DDBJ databases">
        <authorList>
            <person name="Peterson S.W."/>
        </authorList>
    </citation>
    <scope>NUCLEOTIDE SEQUENCE [LARGE SCALE GENOMIC DNA]</scope>
    <source>
        <strain evidence="6 7">DSM 21481</strain>
    </source>
</reference>